<dbReference type="InterPro" id="IPR014752">
    <property type="entry name" value="Arrestin-like_C"/>
</dbReference>
<feature type="region of interest" description="Disordered" evidence="2">
    <location>
        <begin position="213"/>
        <end position="234"/>
    </location>
</feature>
<feature type="region of interest" description="Disordered" evidence="2">
    <location>
        <begin position="311"/>
        <end position="378"/>
    </location>
</feature>
<accession>A0A2W1BX88</accession>
<dbReference type="PANTHER" id="PTHR11188:SF176">
    <property type="entry name" value="ARRESTIN DOMAIN-CONTAINING PROTEIN 1"/>
    <property type="match status" value="1"/>
</dbReference>
<dbReference type="GO" id="GO:0005737">
    <property type="term" value="C:cytoplasm"/>
    <property type="evidence" value="ECO:0007669"/>
    <property type="project" value="TreeGrafter"/>
</dbReference>
<evidence type="ECO:0000256" key="2">
    <source>
        <dbReference type="SAM" id="MobiDB-lite"/>
    </source>
</evidence>
<dbReference type="PANTHER" id="PTHR11188">
    <property type="entry name" value="ARRESTIN DOMAIN CONTAINING PROTEIN"/>
    <property type="match status" value="1"/>
</dbReference>
<dbReference type="Proteomes" id="UP000249218">
    <property type="component" value="Unassembled WGS sequence"/>
</dbReference>
<dbReference type="GO" id="GO:0015031">
    <property type="term" value="P:protein transport"/>
    <property type="evidence" value="ECO:0007669"/>
    <property type="project" value="TreeGrafter"/>
</dbReference>
<dbReference type="InterPro" id="IPR050357">
    <property type="entry name" value="Arrestin_domain-protein"/>
</dbReference>
<evidence type="ECO:0000313" key="5">
    <source>
        <dbReference type="Proteomes" id="UP000249218"/>
    </source>
</evidence>
<feature type="domain" description="Arrestin-like N-terminal" evidence="3">
    <location>
        <begin position="8"/>
        <end position="135"/>
    </location>
</feature>
<dbReference type="InterPro" id="IPR014756">
    <property type="entry name" value="Ig_E-set"/>
</dbReference>
<dbReference type="SUPFAM" id="SSF81296">
    <property type="entry name" value="E set domains"/>
    <property type="match status" value="1"/>
</dbReference>
<evidence type="ECO:0000256" key="1">
    <source>
        <dbReference type="ARBA" id="ARBA00005298"/>
    </source>
</evidence>
<sequence>MGFENGVVTLNHASHTYFSGQTINGHLSFVLENSKVIHGIYVEVKGWRKVNGTTERRCWLFPRLAYTVDHISYEVCLRRTTFVCGGVTGNYFLRAGRHEFKFDCPIPVDSPSSFEGKHEHIRYCFNIVMLTTGMFSSDKKILVPFRVLSSKQQKKPIEFQLDDDWAVCVAFSQIPVKLTTGDCGVGRVLNLEVICKNKDESNTKTVVPMKQPVASEATQSIDSDPPTCKTESNEAEINKTPTLAGKKCNWNLDFQIFKKKGGRQTKPLAIGSIPLAGLPSNKLVPICGPTDGTNDFPPVVINQPLSINSPYSGGNPGFSSNENTSMIDVPMRESSPTGPPPSYWCSVSKPVSGAGNVDEPKEKNPTDPIPEAPTNHQP</sequence>
<dbReference type="Gene3D" id="2.60.40.640">
    <property type="match status" value="1"/>
</dbReference>
<keyword evidence="5" id="KW-1185">Reference proteome</keyword>
<reference evidence="4 5" key="1">
    <citation type="journal article" date="2017" name="BMC Biol.">
        <title>Genomic innovations, transcriptional plasticity and gene loss underlying the evolution and divergence of two highly polyphagous and invasive Helicoverpa pest species.</title>
        <authorList>
            <person name="Pearce S.L."/>
            <person name="Clarke D.F."/>
            <person name="East P.D."/>
            <person name="Elfekih S."/>
            <person name="Gordon K.H."/>
            <person name="Jermiin L.S."/>
            <person name="McGaughran A."/>
            <person name="Oakeshott J.G."/>
            <person name="Papanikolaou A."/>
            <person name="Perera O.P."/>
            <person name="Rane R.V."/>
            <person name="Richards S."/>
            <person name="Tay W.T."/>
            <person name="Walsh T.K."/>
            <person name="Anderson A."/>
            <person name="Anderson C.J."/>
            <person name="Asgari S."/>
            <person name="Board P.G."/>
            <person name="Bretschneider A."/>
            <person name="Campbell P.M."/>
            <person name="Chertemps T."/>
            <person name="Christeller J.T."/>
            <person name="Coppin C.W."/>
            <person name="Downes S.J."/>
            <person name="Duan G."/>
            <person name="Farnsworth C.A."/>
            <person name="Good R.T."/>
            <person name="Han L.B."/>
            <person name="Han Y.C."/>
            <person name="Hatje K."/>
            <person name="Horne I."/>
            <person name="Huang Y.P."/>
            <person name="Hughes D.S."/>
            <person name="Jacquin-Joly E."/>
            <person name="James W."/>
            <person name="Jhangiani S."/>
            <person name="Kollmar M."/>
            <person name="Kuwar S.S."/>
            <person name="Li S."/>
            <person name="Liu N.Y."/>
            <person name="Maibeche M.T."/>
            <person name="Miller J.R."/>
            <person name="Montagne N."/>
            <person name="Perry T."/>
            <person name="Qu J."/>
            <person name="Song S.V."/>
            <person name="Sutton G.G."/>
            <person name="Vogel H."/>
            <person name="Walenz B.P."/>
            <person name="Xu W."/>
            <person name="Zhang H.J."/>
            <person name="Zou Z."/>
            <person name="Batterham P."/>
            <person name="Edwards O.R."/>
            <person name="Feyereisen R."/>
            <person name="Gibbs R.A."/>
            <person name="Heckel D.G."/>
            <person name="McGrath A."/>
            <person name="Robin C."/>
            <person name="Scherer S.E."/>
            <person name="Worley K.C."/>
            <person name="Wu Y.D."/>
        </authorList>
    </citation>
    <scope>NUCLEOTIDE SEQUENCE [LARGE SCALE GENOMIC DNA]</scope>
    <source>
        <strain evidence="4">Harm_GR_Male_#8</strain>
        <tissue evidence="4">Whole organism</tissue>
    </source>
</reference>
<proteinExistence type="inferred from homology"/>
<dbReference type="EMBL" id="KZ149932">
    <property type="protein sequence ID" value="PZC77296.1"/>
    <property type="molecule type" value="Genomic_DNA"/>
</dbReference>
<evidence type="ECO:0000259" key="3">
    <source>
        <dbReference type="Pfam" id="PF00339"/>
    </source>
</evidence>
<dbReference type="AlphaFoldDB" id="A0A2W1BX88"/>
<gene>
    <name evidence="4" type="primary">HaOG203530</name>
    <name evidence="4" type="ORF">B5X24_HaOG203530</name>
</gene>
<organism evidence="4 5">
    <name type="scientific">Helicoverpa armigera</name>
    <name type="common">Cotton bollworm</name>
    <name type="synonym">Heliothis armigera</name>
    <dbReference type="NCBI Taxonomy" id="29058"/>
    <lineage>
        <taxon>Eukaryota</taxon>
        <taxon>Metazoa</taxon>
        <taxon>Ecdysozoa</taxon>
        <taxon>Arthropoda</taxon>
        <taxon>Hexapoda</taxon>
        <taxon>Insecta</taxon>
        <taxon>Pterygota</taxon>
        <taxon>Neoptera</taxon>
        <taxon>Endopterygota</taxon>
        <taxon>Lepidoptera</taxon>
        <taxon>Glossata</taxon>
        <taxon>Ditrysia</taxon>
        <taxon>Noctuoidea</taxon>
        <taxon>Noctuidae</taxon>
        <taxon>Heliothinae</taxon>
        <taxon>Helicoverpa</taxon>
    </lineage>
</organism>
<dbReference type="Pfam" id="PF00339">
    <property type="entry name" value="Arrestin_N"/>
    <property type="match status" value="1"/>
</dbReference>
<feature type="compositionally biased region" description="Polar residues" evidence="2">
    <location>
        <begin position="311"/>
        <end position="326"/>
    </location>
</feature>
<name>A0A2W1BX88_HELAM</name>
<dbReference type="InterPro" id="IPR011021">
    <property type="entry name" value="Arrestin-like_N"/>
</dbReference>
<protein>
    <recommendedName>
        <fullName evidence="3">Arrestin-like N-terminal domain-containing protein</fullName>
    </recommendedName>
</protein>
<comment type="similarity">
    <text evidence="1">Belongs to the arrestin family.</text>
</comment>
<evidence type="ECO:0000313" key="4">
    <source>
        <dbReference type="EMBL" id="PZC77296.1"/>
    </source>
</evidence>
<dbReference type="OrthoDB" id="7785529at2759"/>